<name>A0ABW4TV65_9SPHN</name>
<evidence type="ECO:0000313" key="1">
    <source>
        <dbReference type="EMBL" id="MFD1949462.1"/>
    </source>
</evidence>
<gene>
    <name evidence="1" type="ORF">ACFSGX_01610</name>
</gene>
<accession>A0ABW4TV65</accession>
<reference evidence="2" key="1">
    <citation type="journal article" date="2019" name="Int. J. Syst. Evol. Microbiol.">
        <title>The Global Catalogue of Microorganisms (GCM) 10K type strain sequencing project: providing services to taxonomists for standard genome sequencing and annotation.</title>
        <authorList>
            <consortium name="The Broad Institute Genomics Platform"/>
            <consortium name="The Broad Institute Genome Sequencing Center for Infectious Disease"/>
            <person name="Wu L."/>
            <person name="Ma J."/>
        </authorList>
    </citation>
    <scope>NUCLEOTIDE SEQUENCE [LARGE SCALE GENOMIC DNA]</scope>
    <source>
        <strain evidence="2">CGMCC 1.12702</strain>
    </source>
</reference>
<dbReference type="Proteomes" id="UP001597400">
    <property type="component" value="Unassembled WGS sequence"/>
</dbReference>
<dbReference type="EMBL" id="JBHUGS010000001">
    <property type="protein sequence ID" value="MFD1949462.1"/>
    <property type="molecule type" value="Genomic_DNA"/>
</dbReference>
<proteinExistence type="predicted"/>
<evidence type="ECO:0000313" key="2">
    <source>
        <dbReference type="Proteomes" id="UP001597400"/>
    </source>
</evidence>
<comment type="caution">
    <text evidence="1">The sequence shown here is derived from an EMBL/GenBank/DDBJ whole genome shotgun (WGS) entry which is preliminary data.</text>
</comment>
<dbReference type="RefSeq" id="WP_380926978.1">
    <property type="nucleotide sequence ID" value="NZ_JBHUGS010000001.1"/>
</dbReference>
<sequence length="315" mass="33800">MSEPDFSGIDPLRVPEARRRIAAINEYLALPDSTNADAVRIAGTIGLSRWQFQRLARAWRDHRNPSLIVVGKRGPSARDYGIDPRGAEIARDVIDGAYRDATPTAISIEIERRCGMEEVTPPSRPTVWAWVRRSRADSEGAIPGPGRIVIGRIWFHLPVEGQPAGAMPTLLAAVLLPERTIVAHRISTDPAHPPSVSDIVSDVAGLCTAGAGARHLVMEGDDRRAAGPALDDAGLCATGGEAHGPQAELSRAFGGRLTTLPAIHRRARARPATRRRETRLEQAIDPMAAIEAIEEAIASHNARAPGPTAFDVARG</sequence>
<protein>
    <submittedName>
        <fullName evidence="1">Uncharacterized protein</fullName>
    </submittedName>
</protein>
<organism evidence="1 2">
    <name type="scientific">Sphingomonas arantia</name>
    <dbReference type="NCBI Taxonomy" id="1460676"/>
    <lineage>
        <taxon>Bacteria</taxon>
        <taxon>Pseudomonadati</taxon>
        <taxon>Pseudomonadota</taxon>
        <taxon>Alphaproteobacteria</taxon>
        <taxon>Sphingomonadales</taxon>
        <taxon>Sphingomonadaceae</taxon>
        <taxon>Sphingomonas</taxon>
    </lineage>
</organism>
<keyword evidence="2" id="KW-1185">Reference proteome</keyword>